<keyword evidence="6 7" id="KW-0472">Membrane</keyword>
<dbReference type="OrthoDB" id="871140at2"/>
<organism evidence="9 10">
    <name type="scientific">Bowdeniella nasicola</name>
    <dbReference type="NCBI Taxonomy" id="208480"/>
    <lineage>
        <taxon>Bacteria</taxon>
        <taxon>Bacillati</taxon>
        <taxon>Actinomycetota</taxon>
        <taxon>Actinomycetes</taxon>
        <taxon>Actinomycetales</taxon>
        <taxon>Actinomycetaceae</taxon>
        <taxon>Bowdeniella</taxon>
    </lineage>
</organism>
<feature type="compositionally biased region" description="Polar residues" evidence="8">
    <location>
        <begin position="269"/>
        <end position="283"/>
    </location>
</feature>
<feature type="binding site" evidence="7">
    <location>
        <position position="137"/>
    </location>
    <ligand>
        <name>a 1,2-diacyl-sn-glycero-3-phospho-(1'-sn-glycerol)</name>
        <dbReference type="ChEBI" id="CHEBI:64716"/>
    </ligand>
</feature>
<dbReference type="UniPathway" id="UPA00664"/>
<comment type="pathway">
    <text evidence="7">Protein modification; lipoprotein biosynthesis (diacylglyceryl transfer).</text>
</comment>
<reference evidence="10" key="1">
    <citation type="submission" date="2016-12" db="EMBL/GenBank/DDBJ databases">
        <authorList>
            <person name="Meng X."/>
        </authorList>
    </citation>
    <scope>NUCLEOTIDE SEQUENCE [LARGE SCALE GENOMIC DNA]</scope>
    <source>
        <strain evidence="10">DSM 19116</strain>
    </source>
</reference>
<proteinExistence type="inferred from homology"/>
<evidence type="ECO:0000256" key="4">
    <source>
        <dbReference type="ARBA" id="ARBA00022692"/>
    </source>
</evidence>
<evidence type="ECO:0000256" key="2">
    <source>
        <dbReference type="ARBA" id="ARBA00022475"/>
    </source>
</evidence>
<evidence type="ECO:0000256" key="1">
    <source>
        <dbReference type="ARBA" id="ARBA00007150"/>
    </source>
</evidence>
<evidence type="ECO:0000256" key="3">
    <source>
        <dbReference type="ARBA" id="ARBA00022679"/>
    </source>
</evidence>
<name>A0A1Q5Q3R6_9ACTO</name>
<keyword evidence="10" id="KW-1185">Reference proteome</keyword>
<dbReference type="AlphaFoldDB" id="A0A1Q5Q3R6"/>
<evidence type="ECO:0000256" key="6">
    <source>
        <dbReference type="ARBA" id="ARBA00023136"/>
    </source>
</evidence>
<dbReference type="NCBIfam" id="TIGR00544">
    <property type="entry name" value="lgt"/>
    <property type="match status" value="1"/>
</dbReference>
<dbReference type="HAMAP" id="MF_01147">
    <property type="entry name" value="Lgt"/>
    <property type="match status" value="1"/>
</dbReference>
<keyword evidence="3 7" id="KW-0808">Transferase</keyword>
<evidence type="ECO:0000256" key="5">
    <source>
        <dbReference type="ARBA" id="ARBA00022989"/>
    </source>
</evidence>
<evidence type="ECO:0000256" key="8">
    <source>
        <dbReference type="SAM" id="MobiDB-lite"/>
    </source>
</evidence>
<dbReference type="PANTHER" id="PTHR30589:SF0">
    <property type="entry name" value="PHOSPHATIDYLGLYCEROL--PROLIPOPROTEIN DIACYLGLYCERYL TRANSFERASE"/>
    <property type="match status" value="1"/>
</dbReference>
<dbReference type="Proteomes" id="UP000185628">
    <property type="component" value="Unassembled WGS sequence"/>
</dbReference>
<evidence type="ECO:0000256" key="7">
    <source>
        <dbReference type="HAMAP-Rule" id="MF_01147"/>
    </source>
</evidence>
<feature type="region of interest" description="Disordered" evidence="8">
    <location>
        <begin position="262"/>
        <end position="283"/>
    </location>
</feature>
<protein>
    <recommendedName>
        <fullName evidence="7">Phosphatidylglycerol--prolipoprotein diacylglyceryl transferase</fullName>
        <ecNumber evidence="7">2.5.1.145</ecNumber>
    </recommendedName>
</protein>
<dbReference type="PROSITE" id="PS01311">
    <property type="entry name" value="LGT"/>
    <property type="match status" value="1"/>
</dbReference>
<feature type="transmembrane region" description="Helical" evidence="7">
    <location>
        <begin position="231"/>
        <end position="251"/>
    </location>
</feature>
<keyword evidence="2 7" id="KW-1003">Cell membrane</keyword>
<accession>A0A1Q5Q3R6</accession>
<comment type="function">
    <text evidence="7">Catalyzes the transfer of the diacylglyceryl group from phosphatidylglycerol to the sulfhydryl group of the N-terminal cysteine of a prolipoprotein, the first step in the formation of mature lipoproteins.</text>
</comment>
<dbReference type="GO" id="GO:0008961">
    <property type="term" value="F:phosphatidylglycerol-prolipoprotein diacylglyceryl transferase activity"/>
    <property type="evidence" value="ECO:0007669"/>
    <property type="project" value="UniProtKB-UniRule"/>
</dbReference>
<evidence type="ECO:0000313" key="10">
    <source>
        <dbReference type="Proteomes" id="UP000185628"/>
    </source>
</evidence>
<comment type="similarity">
    <text evidence="1 7">Belongs to the Lgt family.</text>
</comment>
<feature type="transmembrane region" description="Helical" evidence="7">
    <location>
        <begin position="94"/>
        <end position="112"/>
    </location>
</feature>
<dbReference type="PANTHER" id="PTHR30589">
    <property type="entry name" value="PROLIPOPROTEIN DIACYLGLYCERYL TRANSFERASE"/>
    <property type="match status" value="1"/>
</dbReference>
<evidence type="ECO:0000313" key="9">
    <source>
        <dbReference type="EMBL" id="OKL54474.1"/>
    </source>
</evidence>
<keyword evidence="9" id="KW-0449">Lipoprotein</keyword>
<feature type="transmembrane region" description="Helical" evidence="7">
    <location>
        <begin position="171"/>
        <end position="189"/>
    </location>
</feature>
<keyword evidence="4 7" id="KW-0812">Transmembrane</keyword>
<dbReference type="EC" id="2.5.1.145" evidence="7"/>
<dbReference type="Pfam" id="PF01790">
    <property type="entry name" value="LGT"/>
    <property type="match status" value="1"/>
</dbReference>
<feature type="transmembrane region" description="Helical" evidence="7">
    <location>
        <begin position="17"/>
        <end position="34"/>
    </location>
</feature>
<dbReference type="InterPro" id="IPR001640">
    <property type="entry name" value="Lgt"/>
</dbReference>
<gene>
    <name evidence="7" type="primary">lgt</name>
    <name evidence="9" type="ORF">BSZ39_04020</name>
</gene>
<feature type="transmembrane region" description="Helical" evidence="7">
    <location>
        <begin position="54"/>
        <end position="74"/>
    </location>
</feature>
<feature type="transmembrane region" description="Helical" evidence="7">
    <location>
        <begin position="124"/>
        <end position="142"/>
    </location>
</feature>
<dbReference type="STRING" id="208480.SAMN02910418_01447"/>
<dbReference type="EMBL" id="MQVR01000015">
    <property type="protein sequence ID" value="OKL54474.1"/>
    <property type="molecule type" value="Genomic_DNA"/>
</dbReference>
<dbReference type="GO" id="GO:0005886">
    <property type="term" value="C:plasma membrane"/>
    <property type="evidence" value="ECO:0007669"/>
    <property type="project" value="UniProtKB-SubCell"/>
</dbReference>
<keyword evidence="5 7" id="KW-1133">Transmembrane helix</keyword>
<dbReference type="GO" id="GO:0042158">
    <property type="term" value="P:lipoprotein biosynthetic process"/>
    <property type="evidence" value="ECO:0007669"/>
    <property type="project" value="UniProtKB-UniRule"/>
</dbReference>
<comment type="caution">
    <text evidence="9">The sequence shown here is derived from an EMBL/GenBank/DDBJ whole genome shotgun (WGS) entry which is preliminary data.</text>
</comment>
<feature type="transmembrane region" description="Helical" evidence="7">
    <location>
        <begin position="201"/>
        <end position="219"/>
    </location>
</feature>
<comment type="catalytic activity">
    <reaction evidence="7">
        <text>L-cysteinyl-[prolipoprotein] + a 1,2-diacyl-sn-glycero-3-phospho-(1'-sn-glycerol) = an S-1,2-diacyl-sn-glyceryl-L-cysteinyl-[prolipoprotein] + sn-glycerol 1-phosphate + H(+)</text>
        <dbReference type="Rhea" id="RHEA:56712"/>
        <dbReference type="Rhea" id="RHEA-COMP:14679"/>
        <dbReference type="Rhea" id="RHEA-COMP:14680"/>
        <dbReference type="ChEBI" id="CHEBI:15378"/>
        <dbReference type="ChEBI" id="CHEBI:29950"/>
        <dbReference type="ChEBI" id="CHEBI:57685"/>
        <dbReference type="ChEBI" id="CHEBI:64716"/>
        <dbReference type="ChEBI" id="CHEBI:140658"/>
        <dbReference type="EC" id="2.5.1.145"/>
    </reaction>
</comment>
<comment type="subcellular location">
    <subcellularLocation>
        <location evidence="7">Cell membrane</location>
        <topology evidence="7">Multi-pass membrane protein</topology>
    </subcellularLocation>
</comment>
<sequence>MKFPDIDPAIHIGPLDIHWYGIMYLVGFALAWFLGVQRAKKPGSGWTPEKVGDLIVAAAVGVIVGGRVGYVLFYGLKEAIADPLWIFKMNQGGMSFHGGLIGVLLAIYWLAWRNDRKFWDVTDFIAPLVPLGLFFGRIGNFINGELWGKPTDLPWGIIFPTGGDVSRHPSMLYEAFLEGLVLFAILWWFSARRRPRRAVSGLFLLGYGIFRFAVEFVRIPDVQLGYIFFDWMTMGQILSLPMIIIGTWLLADAFQRPVYPDYSDEADESSTTPGEVSESGSTK</sequence>
<dbReference type="RefSeq" id="WP_073716102.1">
    <property type="nucleotide sequence ID" value="NZ_MQVR01000015.1"/>
</dbReference>